<dbReference type="AlphaFoldDB" id="A0A238L558"/>
<reference evidence="9 10" key="1">
    <citation type="submission" date="2017-05" db="EMBL/GenBank/DDBJ databases">
        <authorList>
            <person name="Song R."/>
            <person name="Chenine A.L."/>
            <person name="Ruprecht R.M."/>
        </authorList>
    </citation>
    <scope>NUCLEOTIDE SEQUENCE [LARGE SCALE GENOMIC DNA]</scope>
    <source>
        <strain evidence="9 10">CECT 8663</strain>
    </source>
</reference>
<dbReference type="Pfam" id="PF13416">
    <property type="entry name" value="SBP_bac_8"/>
    <property type="match status" value="1"/>
</dbReference>
<comment type="similarity">
    <text evidence="2">Belongs to the bacterial solute-binding protein 1 family.</text>
</comment>
<keyword evidence="5" id="KW-0472">Membrane</keyword>
<dbReference type="SUPFAM" id="SSF53850">
    <property type="entry name" value="Periplasmic binding protein-like II"/>
    <property type="match status" value="1"/>
</dbReference>
<dbReference type="PANTHER" id="PTHR43649">
    <property type="entry name" value="ARABINOSE-BINDING PROTEIN-RELATED"/>
    <property type="match status" value="1"/>
</dbReference>
<evidence type="ECO:0000313" key="10">
    <source>
        <dbReference type="Proteomes" id="UP000220836"/>
    </source>
</evidence>
<feature type="chain" id="PRO_5012940975" evidence="8">
    <location>
        <begin position="40"/>
        <end position="531"/>
    </location>
</feature>
<evidence type="ECO:0000256" key="8">
    <source>
        <dbReference type="SAM" id="SignalP"/>
    </source>
</evidence>
<evidence type="ECO:0000256" key="1">
    <source>
        <dbReference type="ARBA" id="ARBA00004418"/>
    </source>
</evidence>
<dbReference type="PANTHER" id="PTHR43649:SF33">
    <property type="entry name" value="POLYGALACTURONAN_RHAMNOGALACTURONAN-BINDING PROTEIN YTCQ"/>
    <property type="match status" value="1"/>
</dbReference>
<keyword evidence="7 9" id="KW-0449">Lipoprotein</keyword>
<evidence type="ECO:0000313" key="9">
    <source>
        <dbReference type="EMBL" id="SMX49980.1"/>
    </source>
</evidence>
<dbReference type="EMBL" id="FXYH01000025">
    <property type="protein sequence ID" value="SMX49980.1"/>
    <property type="molecule type" value="Genomic_DNA"/>
</dbReference>
<evidence type="ECO:0000256" key="7">
    <source>
        <dbReference type="ARBA" id="ARBA00023288"/>
    </source>
</evidence>
<organism evidence="9 10">
    <name type="scientific">Pelagimonas varians</name>
    <dbReference type="NCBI Taxonomy" id="696760"/>
    <lineage>
        <taxon>Bacteria</taxon>
        <taxon>Pseudomonadati</taxon>
        <taxon>Pseudomonadota</taxon>
        <taxon>Alphaproteobacteria</taxon>
        <taxon>Rhodobacterales</taxon>
        <taxon>Roseobacteraceae</taxon>
        <taxon>Pelagimonas</taxon>
    </lineage>
</organism>
<evidence type="ECO:0000256" key="2">
    <source>
        <dbReference type="ARBA" id="ARBA00008520"/>
    </source>
</evidence>
<dbReference type="Gene3D" id="3.40.190.10">
    <property type="entry name" value="Periplasmic binding protein-like II"/>
    <property type="match status" value="2"/>
</dbReference>
<dbReference type="Proteomes" id="UP000220836">
    <property type="component" value="Unassembled WGS sequence"/>
</dbReference>
<keyword evidence="10" id="KW-1185">Reference proteome</keyword>
<accession>A0A238L558</accession>
<feature type="signal peptide" evidence="8">
    <location>
        <begin position="1"/>
        <end position="39"/>
    </location>
</feature>
<gene>
    <name evidence="9" type="primary">lipO</name>
    <name evidence="9" type="ORF">PEV8663_04426</name>
</gene>
<protein>
    <submittedName>
        <fullName evidence="9">Lipoprotein LipO</fullName>
    </submittedName>
</protein>
<dbReference type="GO" id="GO:0042597">
    <property type="term" value="C:periplasmic space"/>
    <property type="evidence" value="ECO:0007669"/>
    <property type="project" value="UniProtKB-SubCell"/>
</dbReference>
<evidence type="ECO:0000256" key="6">
    <source>
        <dbReference type="ARBA" id="ARBA00023139"/>
    </source>
</evidence>
<dbReference type="InterPro" id="IPR006059">
    <property type="entry name" value="SBP"/>
</dbReference>
<keyword evidence="4 8" id="KW-0732">Signal</keyword>
<keyword evidence="3" id="KW-1003">Cell membrane</keyword>
<evidence type="ECO:0000256" key="4">
    <source>
        <dbReference type="ARBA" id="ARBA00022729"/>
    </source>
</evidence>
<evidence type="ECO:0000256" key="5">
    <source>
        <dbReference type="ARBA" id="ARBA00023136"/>
    </source>
</evidence>
<keyword evidence="6" id="KW-0564">Palmitate</keyword>
<proteinExistence type="inferred from homology"/>
<dbReference type="InterPro" id="IPR050490">
    <property type="entry name" value="Bact_solute-bd_prot1"/>
</dbReference>
<comment type="subcellular location">
    <subcellularLocation>
        <location evidence="1">Periplasm</location>
    </subcellularLocation>
</comment>
<name>A0A238L558_9RHOB</name>
<evidence type="ECO:0000256" key="3">
    <source>
        <dbReference type="ARBA" id="ARBA00022475"/>
    </source>
</evidence>
<sequence>MTLGKNTNDIKVQGRTTMKKLTITALALASTMMTTPVLADGHGSKIVDEPLELTIHMHHKRYTSYDESWPVEQAAREMTNIHLINKTFGSNTPQSDEAINLLLASGQLPDVIGTSRIRDVVNQYGPQGAFTPLNDLIEEHAPHMKAYFDSHPDVKSAITSSDGNMYYIPYLPDGKYGRAYFIRYDWVEKLGLEIPNTVDELKTVLEAFRDGDPNGNGEKDEVPYFARQWEELIRLVTLWDGRSSGSDTYHDYYVTDGMLAHPYAGEGYREGIKNLAQWYAEGLIDAEIFTRGSSSREFLLSENMGGMTHDWFASTSGYNRLSADIDGFSFKAMAPPASISGKRIEEHRRIPFKPDGWAMGGTNKHPVETIKYFDFWFSPEGRDLVNFGVEGEQYELVDGEPQFTQAFLDGGPVNSQLYQIGAQLHARGYFQDYEYEKQWSNEFALEGIALYDEGDYLIDQFLGVSLNADEQKVYDKYNAQLRTYMLERQQAWILGTGEVEAEWAEYQEQLEKRGYSQVLEVMQAAYDRQYK</sequence>